<reference evidence="4 7" key="2">
    <citation type="submission" date="2018-07" db="EMBL/GenBank/DDBJ databases">
        <title>Genome sequences of Haloplanus aerogenes JCM 16430T.</title>
        <authorList>
            <person name="Kim Y.B."/>
            <person name="Roh S.W."/>
        </authorList>
    </citation>
    <scope>NUCLEOTIDE SEQUENCE [LARGE SCALE GENOMIC DNA]</scope>
    <source>
        <strain evidence="4 7">JCM 16430</strain>
    </source>
</reference>
<name>A0A3M0D476_9EURY</name>
<dbReference type="GeneID" id="38470840"/>
<dbReference type="OrthoDB" id="156316at2157"/>
<evidence type="ECO:0000259" key="3">
    <source>
        <dbReference type="Pfam" id="PF24266"/>
    </source>
</evidence>
<dbReference type="EMBL" id="CP034145">
    <property type="protein sequence ID" value="AZH24967.1"/>
    <property type="molecule type" value="Genomic_DNA"/>
</dbReference>
<dbReference type="InterPro" id="IPR011991">
    <property type="entry name" value="ArsR-like_HTH"/>
</dbReference>
<dbReference type="Gene3D" id="1.10.10.10">
    <property type="entry name" value="Winged helix-like DNA-binding domain superfamily/Winged helix DNA-binding domain"/>
    <property type="match status" value="2"/>
</dbReference>
<dbReference type="Proteomes" id="UP000277326">
    <property type="component" value="Unassembled WGS sequence"/>
</dbReference>
<dbReference type="InterPro" id="IPR000835">
    <property type="entry name" value="HTH_MarR-typ"/>
</dbReference>
<dbReference type="KEGG" id="haer:DU502_06100"/>
<dbReference type="Pfam" id="PF24266">
    <property type="entry name" value="HTH_HVO_0163_N"/>
    <property type="match status" value="1"/>
</dbReference>
<dbReference type="InterPro" id="IPR036388">
    <property type="entry name" value="WH-like_DNA-bd_sf"/>
</dbReference>
<dbReference type="Proteomes" id="UP000282007">
    <property type="component" value="Chromosome"/>
</dbReference>
<dbReference type="InterPro" id="IPR036390">
    <property type="entry name" value="WH_DNA-bd_sf"/>
</dbReference>
<evidence type="ECO:0000313" key="4">
    <source>
        <dbReference type="EMBL" id="AZH24967.1"/>
    </source>
</evidence>
<accession>A0A3M0D476</accession>
<reference evidence="5" key="3">
    <citation type="submission" date="2018-10" db="EMBL/GenBank/DDBJ databases">
        <authorList>
            <person name="Whitman W."/>
            <person name="Huntemann M."/>
            <person name="Clum A."/>
            <person name="Pillay M."/>
            <person name="Palaniappan K."/>
            <person name="Varghese N."/>
            <person name="Mikhailova N."/>
            <person name="Stamatis D."/>
            <person name="Reddy T."/>
            <person name="Daum C."/>
            <person name="Shapiro N."/>
            <person name="Ivanova N."/>
            <person name="Kyrpides N."/>
            <person name="Woyke T."/>
        </authorList>
    </citation>
    <scope>NUCLEOTIDE SEQUENCE</scope>
    <source>
        <strain evidence="5">CGMCC 1.10124</strain>
    </source>
</reference>
<feature type="domain" description="HTH marR-type" evidence="2">
    <location>
        <begin position="142"/>
        <end position="184"/>
    </location>
</feature>
<dbReference type="AlphaFoldDB" id="A0A3M0D476"/>
<dbReference type="RefSeq" id="WP_121920874.1">
    <property type="nucleotide sequence ID" value="NZ_CP034145.1"/>
</dbReference>
<evidence type="ECO:0000313" key="5">
    <source>
        <dbReference type="EMBL" id="RMB13816.1"/>
    </source>
</evidence>
<gene>
    <name evidence="5" type="ORF">ATH50_2258</name>
    <name evidence="4" type="ORF">DU502_06100</name>
</gene>
<dbReference type="Pfam" id="PF12802">
    <property type="entry name" value="MarR_2"/>
    <property type="match status" value="1"/>
</dbReference>
<dbReference type="GO" id="GO:0003700">
    <property type="term" value="F:DNA-binding transcription factor activity"/>
    <property type="evidence" value="ECO:0007669"/>
    <property type="project" value="InterPro"/>
</dbReference>
<evidence type="ECO:0000259" key="2">
    <source>
        <dbReference type="Pfam" id="PF12802"/>
    </source>
</evidence>
<evidence type="ECO:0000313" key="7">
    <source>
        <dbReference type="Proteomes" id="UP000282007"/>
    </source>
</evidence>
<evidence type="ECO:0000256" key="1">
    <source>
        <dbReference type="SAM" id="MobiDB-lite"/>
    </source>
</evidence>
<dbReference type="PANTHER" id="PTHR36216">
    <property type="entry name" value="TRANSCRIPTIONAL REGULATOR, TRMB"/>
    <property type="match status" value="1"/>
</dbReference>
<feature type="domain" description="HVO-0163 N-terminal HTH" evidence="3">
    <location>
        <begin position="43"/>
        <end position="86"/>
    </location>
</feature>
<feature type="region of interest" description="Disordered" evidence="1">
    <location>
        <begin position="81"/>
        <end position="104"/>
    </location>
</feature>
<proteinExistence type="predicted"/>
<dbReference type="SUPFAM" id="SSF46785">
    <property type="entry name" value="Winged helix' DNA-binding domain"/>
    <property type="match status" value="1"/>
</dbReference>
<protein>
    <submittedName>
        <fullName evidence="4">MarR family transcriptional regulator</fullName>
    </submittedName>
    <submittedName>
        <fullName evidence="5">Putative transcriptional regulator</fullName>
    </submittedName>
</protein>
<dbReference type="PANTHER" id="PTHR36216:SF1">
    <property type="entry name" value="HTH ARSR-TYPE DOMAIN-CONTAINING PROTEIN"/>
    <property type="match status" value="1"/>
</dbReference>
<dbReference type="CDD" id="cd00090">
    <property type="entry name" value="HTH_ARSR"/>
    <property type="match status" value="1"/>
</dbReference>
<evidence type="ECO:0000313" key="6">
    <source>
        <dbReference type="Proteomes" id="UP000277326"/>
    </source>
</evidence>
<reference evidence="5 6" key="1">
    <citation type="journal article" date="2015" name="Stand. Genomic Sci.">
        <title>Genomic Encyclopedia of Bacterial and Archaeal Type Strains, Phase III: the genomes of soil and plant-associated and newly described type strains.</title>
        <authorList>
            <person name="Whitman W.B."/>
            <person name="Woyke T."/>
            <person name="Klenk H.P."/>
            <person name="Zhou Y."/>
            <person name="Lilburn T.G."/>
            <person name="Beck B.J."/>
            <person name="De Vos P."/>
            <person name="Vandamme P."/>
            <person name="Eisen J.A."/>
            <person name="Garrity G."/>
            <person name="Hugenholtz P."/>
            <person name="Kyrpides N.C."/>
        </authorList>
    </citation>
    <scope>NUCLEOTIDE SEQUENCE [LARGE SCALE GENOMIC DNA]</scope>
    <source>
        <strain evidence="5 6">CGMCC 1.10124</strain>
    </source>
</reference>
<keyword evidence="7" id="KW-1185">Reference proteome</keyword>
<dbReference type="InterPro" id="IPR056504">
    <property type="entry name" value="HTH_HVO_0163_N"/>
</dbReference>
<organism evidence="5 6">
    <name type="scientific">Haloplanus aerogenes</name>
    <dbReference type="NCBI Taxonomy" id="660522"/>
    <lineage>
        <taxon>Archaea</taxon>
        <taxon>Methanobacteriati</taxon>
        <taxon>Methanobacteriota</taxon>
        <taxon>Stenosarchaea group</taxon>
        <taxon>Halobacteria</taxon>
        <taxon>Halobacteriales</taxon>
        <taxon>Haloferacaceae</taxon>
        <taxon>Haloplanus</taxon>
    </lineage>
</organism>
<dbReference type="EMBL" id="REFS01000004">
    <property type="protein sequence ID" value="RMB13816.1"/>
    <property type="molecule type" value="Genomic_DNA"/>
</dbReference>
<sequence length="224" mass="24151">MPDGDRGVDAEKRATLRRFAALGAATPLAGLSTGEARAETDRSDARDAILGYVSTTPGAHFSKLRDDLKLGTGETQHHLRRLLDDDPGSDTTGTSSDRRSDGSALVSRRDGDYRRFFVADRFSTFEQVALGYLRRETPRGMLTTLLRHPDATGSDIASALDVSRATVSTYASQLAEAGLLDRTDGYAVARPETIITLLVRYADSFDAETQAFAADAASLVSYDP</sequence>